<sequence>MSGSSHMTMGIQPDTTEQVTGGKSLQTVSTISSRKSKEYQKFPVAMEPPVAESTQYAEDIEPVNTAAPTYKEFNSQIPLLRLAKEGPNSPYYSGAQVKLGVQHQSRAPHLLQVHSWQGASKTASQQQPESVRLPLLSMNSLQKEAVDKGGVACDEYELAKIRQEDTRWNQPAVPLLKLGQRHYSEVQSQHHDHPSLQPKSVEPQNTRKEGVFHKSTALSLGPALLSEYEEANRQKEELITRMISAMRTAGRKPTQQGKPIEPKYSLLRLEPAKEAPQAKIERPKQPLEGGYRVRNEPRLSRSKHRRRRAATKKELTKDVKSPELDTLSEKTEQSCKLVEVGTEPAAAVETVDKSVQHSPVHVDETYDDYSHLFVLASAKTADNDDPELKLSNLESAMDENTFAAVQYKAIKLQTEPQSKPTMADAAVMTGHSELMPQRQVTQESVPSDLPSVAPNMMHELKYTLPANTDQSEDKENILSRQYLGVVDIPPQIIHADQQQAEARRRQPEPVEIPAQPRSQQILHEIRANETEYKDTEEMKLLKDDQPRLTSALNIPFYEYQELSPPKIMRPKRYVPSEVKSEGKLNIAQNLCNMDDRLEYIEELRNEMMEQIQSTEMVLPRYHISYQQRQTQTRLSIPSGEGYATILQTASQMSAQQAAMTNTPQQSQRQQTEQQHSEEWQHEQQHQVTQSKHVESGGAVAVTPQSGR</sequence>
<keyword evidence="3" id="KW-1185">Reference proteome</keyword>
<proteinExistence type="predicted"/>
<dbReference type="EMBL" id="VXIV02002797">
    <property type="protein sequence ID" value="KAF6022876.1"/>
    <property type="molecule type" value="Genomic_DNA"/>
</dbReference>
<reference evidence="2" key="1">
    <citation type="submission" date="2020-06" db="EMBL/GenBank/DDBJ databases">
        <title>Draft genome of Bugula neritina, a colonial animal packing powerful symbionts and potential medicines.</title>
        <authorList>
            <person name="Rayko M."/>
        </authorList>
    </citation>
    <scope>NUCLEOTIDE SEQUENCE [LARGE SCALE GENOMIC DNA]</scope>
    <source>
        <strain evidence="2">Kwan_BN1</strain>
    </source>
</reference>
<dbReference type="AlphaFoldDB" id="A0A7J7JB36"/>
<feature type="region of interest" description="Disordered" evidence="1">
    <location>
        <begin position="1"/>
        <end position="40"/>
    </location>
</feature>
<comment type="caution">
    <text evidence="2">The sequence shown here is derived from an EMBL/GenBank/DDBJ whole genome shotgun (WGS) entry which is preliminary data.</text>
</comment>
<feature type="compositionally biased region" description="Low complexity" evidence="1">
    <location>
        <begin position="653"/>
        <end position="673"/>
    </location>
</feature>
<evidence type="ECO:0000313" key="2">
    <source>
        <dbReference type="EMBL" id="KAF6022876.1"/>
    </source>
</evidence>
<feature type="compositionally biased region" description="Basic and acidic residues" evidence="1">
    <location>
        <begin position="674"/>
        <end position="684"/>
    </location>
</feature>
<feature type="region of interest" description="Disordered" evidence="1">
    <location>
        <begin position="653"/>
        <end position="707"/>
    </location>
</feature>
<accession>A0A7J7JB36</accession>
<feature type="region of interest" description="Disordered" evidence="1">
    <location>
        <begin position="247"/>
        <end position="327"/>
    </location>
</feature>
<organism evidence="2 3">
    <name type="scientific">Bugula neritina</name>
    <name type="common">Brown bryozoan</name>
    <name type="synonym">Sertularia neritina</name>
    <dbReference type="NCBI Taxonomy" id="10212"/>
    <lineage>
        <taxon>Eukaryota</taxon>
        <taxon>Metazoa</taxon>
        <taxon>Spiralia</taxon>
        <taxon>Lophotrochozoa</taxon>
        <taxon>Bryozoa</taxon>
        <taxon>Gymnolaemata</taxon>
        <taxon>Cheilostomatida</taxon>
        <taxon>Flustrina</taxon>
        <taxon>Buguloidea</taxon>
        <taxon>Bugulidae</taxon>
        <taxon>Bugula</taxon>
    </lineage>
</organism>
<feature type="compositionally biased region" description="Basic residues" evidence="1">
    <location>
        <begin position="300"/>
        <end position="310"/>
    </location>
</feature>
<protein>
    <submittedName>
        <fullName evidence="2">Uncharacterized protein</fullName>
    </submittedName>
</protein>
<feature type="compositionally biased region" description="Basic and acidic residues" evidence="1">
    <location>
        <begin position="183"/>
        <end position="194"/>
    </location>
</feature>
<evidence type="ECO:0000313" key="3">
    <source>
        <dbReference type="Proteomes" id="UP000593567"/>
    </source>
</evidence>
<feature type="compositionally biased region" description="Polar residues" evidence="1">
    <location>
        <begin position="1"/>
        <end position="33"/>
    </location>
</feature>
<evidence type="ECO:0000256" key="1">
    <source>
        <dbReference type="SAM" id="MobiDB-lite"/>
    </source>
</evidence>
<feature type="region of interest" description="Disordered" evidence="1">
    <location>
        <begin position="183"/>
        <end position="204"/>
    </location>
</feature>
<dbReference type="Proteomes" id="UP000593567">
    <property type="component" value="Unassembled WGS sequence"/>
</dbReference>
<gene>
    <name evidence="2" type="ORF">EB796_018820</name>
</gene>
<name>A0A7J7JB36_BUGNE</name>
<feature type="compositionally biased region" description="Basic and acidic residues" evidence="1">
    <location>
        <begin position="279"/>
        <end position="299"/>
    </location>
</feature>
<feature type="compositionally biased region" description="Basic and acidic residues" evidence="1">
    <location>
        <begin position="311"/>
        <end position="327"/>
    </location>
</feature>